<dbReference type="OrthoDB" id="310370at2759"/>
<dbReference type="EMBL" id="CAJJDN010000121">
    <property type="protein sequence ID" value="CAD8119571.1"/>
    <property type="molecule type" value="Genomic_DNA"/>
</dbReference>
<proteinExistence type="predicted"/>
<name>A0A8S1QV69_9CILI</name>
<evidence type="ECO:0000313" key="1">
    <source>
        <dbReference type="EMBL" id="CAD8119571.1"/>
    </source>
</evidence>
<keyword evidence="2" id="KW-1185">Reference proteome</keyword>
<accession>A0A8S1QV69</accession>
<evidence type="ECO:0000313" key="2">
    <source>
        <dbReference type="Proteomes" id="UP000692954"/>
    </source>
</evidence>
<dbReference type="AlphaFoldDB" id="A0A8S1QV69"/>
<dbReference type="Proteomes" id="UP000692954">
    <property type="component" value="Unassembled WGS sequence"/>
</dbReference>
<sequence>MGQSVKYYLEYTDNLLENYSEQINSEYFGPHYASQYELKTKFITHFKTCNNKIQEQRKTSQMVCTTNYTDQEIALNSIEKNEKFLINKNQILDYQFDLDSKNVNLSYNNSTNAPKSILKKKDQKTSKPQNSVRFINTDLQIKFSLTQQKQLGQLLKRKRN</sequence>
<reference evidence="1" key="1">
    <citation type="submission" date="2021-01" db="EMBL/GenBank/DDBJ databases">
        <authorList>
            <consortium name="Genoscope - CEA"/>
            <person name="William W."/>
        </authorList>
    </citation>
    <scope>NUCLEOTIDE SEQUENCE</scope>
</reference>
<protein>
    <submittedName>
        <fullName evidence="1">Uncharacterized protein</fullName>
    </submittedName>
</protein>
<gene>
    <name evidence="1" type="ORF">PSON_ATCC_30995.1.T1210196</name>
</gene>
<organism evidence="1 2">
    <name type="scientific">Paramecium sonneborni</name>
    <dbReference type="NCBI Taxonomy" id="65129"/>
    <lineage>
        <taxon>Eukaryota</taxon>
        <taxon>Sar</taxon>
        <taxon>Alveolata</taxon>
        <taxon>Ciliophora</taxon>
        <taxon>Intramacronucleata</taxon>
        <taxon>Oligohymenophorea</taxon>
        <taxon>Peniculida</taxon>
        <taxon>Parameciidae</taxon>
        <taxon>Paramecium</taxon>
    </lineage>
</organism>
<comment type="caution">
    <text evidence="1">The sequence shown here is derived from an EMBL/GenBank/DDBJ whole genome shotgun (WGS) entry which is preliminary data.</text>
</comment>